<dbReference type="InterPro" id="IPR007024">
    <property type="entry name" value="BLUF_domain"/>
</dbReference>
<evidence type="ECO:0000313" key="3">
    <source>
        <dbReference type="EMBL" id="CED85203.1"/>
    </source>
</evidence>
<protein>
    <submittedName>
        <fullName evidence="3">Bluf domain protein</fullName>
    </submittedName>
</protein>
<dbReference type="AlphaFoldDB" id="A0A0F7SY49"/>
<dbReference type="EMBL" id="LN483332">
    <property type="protein sequence ID" value="CED85203.1"/>
    <property type="molecule type" value="Genomic_DNA"/>
</dbReference>
<accession>A0A0F7SY49</accession>
<evidence type="ECO:0000256" key="1">
    <source>
        <dbReference type="SAM" id="MobiDB-lite"/>
    </source>
</evidence>
<proteinExistence type="predicted"/>
<dbReference type="SUPFAM" id="SSF54975">
    <property type="entry name" value="Acylphosphatase/BLUF domain-like"/>
    <property type="match status" value="1"/>
</dbReference>
<name>A0A0F7SY49_PHARH</name>
<dbReference type="InterPro" id="IPR036046">
    <property type="entry name" value="Acylphosphatase-like_dom_sf"/>
</dbReference>
<dbReference type="Pfam" id="PF04940">
    <property type="entry name" value="BLUF"/>
    <property type="match status" value="1"/>
</dbReference>
<dbReference type="PROSITE" id="PS50925">
    <property type="entry name" value="BLUF"/>
    <property type="match status" value="1"/>
</dbReference>
<reference evidence="3" key="1">
    <citation type="submission" date="2014-08" db="EMBL/GenBank/DDBJ databases">
        <authorList>
            <person name="Sharma Rahul"/>
            <person name="Thines Marco"/>
        </authorList>
    </citation>
    <scope>NUCLEOTIDE SEQUENCE</scope>
</reference>
<feature type="domain" description="BLUF" evidence="2">
    <location>
        <begin position="69"/>
        <end position="161"/>
    </location>
</feature>
<dbReference type="SMART" id="SM01034">
    <property type="entry name" value="BLUF"/>
    <property type="match status" value="1"/>
</dbReference>
<feature type="compositionally biased region" description="Low complexity" evidence="1">
    <location>
        <begin position="1"/>
        <end position="36"/>
    </location>
</feature>
<feature type="region of interest" description="Disordered" evidence="1">
    <location>
        <begin position="1"/>
        <end position="63"/>
    </location>
</feature>
<dbReference type="GO" id="GO:0009882">
    <property type="term" value="F:blue light photoreceptor activity"/>
    <property type="evidence" value="ECO:0007669"/>
    <property type="project" value="InterPro"/>
</dbReference>
<evidence type="ECO:0000259" key="2">
    <source>
        <dbReference type="PROSITE" id="PS50925"/>
    </source>
</evidence>
<dbReference type="GO" id="GO:0071949">
    <property type="term" value="F:FAD binding"/>
    <property type="evidence" value="ECO:0007669"/>
    <property type="project" value="InterPro"/>
</dbReference>
<dbReference type="Gene3D" id="3.30.70.100">
    <property type="match status" value="1"/>
</dbReference>
<sequence length="230" mass="25892">MSRADSSPTPSSASSSSSSSASSSTSTYNVNASSSSRDNHLATARTECLPVPAGEQNNDDDSEVDESDIFQLVYCSSSISPAMPRDDLIDILSVCRRNNAAAAISGLLMYKDGQFVQFLEGPEHRVRRIFTKINKDERHSGVYVLLEQKTNKRDFPQWSMAFRDLARSERLPPNRENISLDEKGELIKDENDAFNDIMVKNNIESTMFSNNMNYKIKSLVDLYHRLFMRN</sequence>
<organism evidence="3">
    <name type="scientific">Phaffia rhodozyma</name>
    <name type="common">Yeast</name>
    <name type="synonym">Xanthophyllomyces dendrorhous</name>
    <dbReference type="NCBI Taxonomy" id="264483"/>
    <lineage>
        <taxon>Eukaryota</taxon>
        <taxon>Fungi</taxon>
        <taxon>Dikarya</taxon>
        <taxon>Basidiomycota</taxon>
        <taxon>Agaricomycotina</taxon>
        <taxon>Tremellomycetes</taxon>
        <taxon>Cystofilobasidiales</taxon>
        <taxon>Mrakiaceae</taxon>
        <taxon>Phaffia</taxon>
    </lineage>
</organism>